<protein>
    <submittedName>
        <fullName evidence="1">Uncharacterized protein</fullName>
    </submittedName>
</protein>
<sequence>MARGTLENGWLVWDANWARHATKLVVSDYVLNDWPSRVKHNKLLVNAIKYQTEFGRHQFVKMACTPSTTLKKGWRGMLYTRNENTGRKKAKKKPLKFFFHAMPLHIAEPSTK</sequence>
<evidence type="ECO:0000313" key="2">
    <source>
        <dbReference type="Proteomes" id="UP001386955"/>
    </source>
</evidence>
<evidence type="ECO:0000313" key="1">
    <source>
        <dbReference type="EMBL" id="KAK7393470.1"/>
    </source>
</evidence>
<name>A0AAN9SE68_PSOTE</name>
<comment type="caution">
    <text evidence="1">The sequence shown here is derived from an EMBL/GenBank/DDBJ whole genome shotgun (WGS) entry which is preliminary data.</text>
</comment>
<accession>A0AAN9SE68</accession>
<proteinExistence type="predicted"/>
<reference evidence="1 2" key="1">
    <citation type="submission" date="2024-01" db="EMBL/GenBank/DDBJ databases">
        <title>The genomes of 5 underutilized Papilionoideae crops provide insights into root nodulation and disease resistanc.</title>
        <authorList>
            <person name="Jiang F."/>
        </authorList>
    </citation>
    <scope>NUCLEOTIDE SEQUENCE [LARGE SCALE GENOMIC DNA]</scope>
    <source>
        <strain evidence="1">DUOXIRENSHENG_FW03</strain>
        <tissue evidence="1">Leaves</tissue>
    </source>
</reference>
<keyword evidence="2" id="KW-1185">Reference proteome</keyword>
<dbReference type="AlphaFoldDB" id="A0AAN9SE68"/>
<dbReference type="EMBL" id="JAYMYS010000005">
    <property type="protein sequence ID" value="KAK7393470.1"/>
    <property type="molecule type" value="Genomic_DNA"/>
</dbReference>
<organism evidence="1 2">
    <name type="scientific">Psophocarpus tetragonolobus</name>
    <name type="common">Winged bean</name>
    <name type="synonym">Dolichos tetragonolobus</name>
    <dbReference type="NCBI Taxonomy" id="3891"/>
    <lineage>
        <taxon>Eukaryota</taxon>
        <taxon>Viridiplantae</taxon>
        <taxon>Streptophyta</taxon>
        <taxon>Embryophyta</taxon>
        <taxon>Tracheophyta</taxon>
        <taxon>Spermatophyta</taxon>
        <taxon>Magnoliopsida</taxon>
        <taxon>eudicotyledons</taxon>
        <taxon>Gunneridae</taxon>
        <taxon>Pentapetalae</taxon>
        <taxon>rosids</taxon>
        <taxon>fabids</taxon>
        <taxon>Fabales</taxon>
        <taxon>Fabaceae</taxon>
        <taxon>Papilionoideae</taxon>
        <taxon>50 kb inversion clade</taxon>
        <taxon>NPAAA clade</taxon>
        <taxon>indigoferoid/millettioid clade</taxon>
        <taxon>Phaseoleae</taxon>
        <taxon>Psophocarpus</taxon>
    </lineage>
</organism>
<gene>
    <name evidence="1" type="ORF">VNO78_22027</name>
</gene>
<dbReference type="Proteomes" id="UP001386955">
    <property type="component" value="Unassembled WGS sequence"/>
</dbReference>